<reference evidence="1 2" key="1">
    <citation type="submission" date="2016-11" db="EMBL/GenBank/DDBJ databases">
        <authorList>
            <person name="Jaros S."/>
            <person name="Januszkiewicz K."/>
            <person name="Wedrychowicz H."/>
        </authorList>
    </citation>
    <scope>NUCLEOTIDE SEQUENCE [LARGE SCALE GENOMIC DNA]</scope>
    <source>
        <strain evidence="1 2">DSM 27406</strain>
    </source>
</reference>
<dbReference type="EMBL" id="FRBL01000002">
    <property type="protein sequence ID" value="SHL12610.1"/>
    <property type="molecule type" value="Genomic_DNA"/>
</dbReference>
<evidence type="ECO:0000313" key="2">
    <source>
        <dbReference type="Proteomes" id="UP000184420"/>
    </source>
</evidence>
<keyword evidence="2" id="KW-1185">Reference proteome</keyword>
<evidence type="ECO:0000313" key="1">
    <source>
        <dbReference type="EMBL" id="SHL12610.1"/>
    </source>
</evidence>
<organism evidence="1 2">
    <name type="scientific">Chitinophaga jiangningensis</name>
    <dbReference type="NCBI Taxonomy" id="1419482"/>
    <lineage>
        <taxon>Bacteria</taxon>
        <taxon>Pseudomonadati</taxon>
        <taxon>Bacteroidota</taxon>
        <taxon>Chitinophagia</taxon>
        <taxon>Chitinophagales</taxon>
        <taxon>Chitinophagaceae</taxon>
        <taxon>Chitinophaga</taxon>
    </lineage>
</organism>
<proteinExistence type="predicted"/>
<dbReference type="AlphaFoldDB" id="A0A1M6Y2Y7"/>
<gene>
    <name evidence="1" type="ORF">SAMN05444266_102128</name>
</gene>
<dbReference type="Proteomes" id="UP000184420">
    <property type="component" value="Unassembled WGS sequence"/>
</dbReference>
<protein>
    <submittedName>
        <fullName evidence="1">6-bladed beta-propeller protein</fullName>
    </submittedName>
</protein>
<accession>A0A1M6Y2Y7</accession>
<dbReference type="Pfam" id="PF17170">
    <property type="entry name" value="DUF5128"/>
    <property type="match status" value="1"/>
</dbReference>
<sequence>MIRKSLLAGLFTLLYSGLQLYAQERVMRLDPKMARGGTTGKIFETMEFIPLETTKASLFGKIDQLEVTDDYYIILDGATNCVLMFKKDGSFYKKIAGGSPDNYRNLIRHITVDRNKRIIYVQRNMKPMREGYDFNCNLISKDSGIKDKFVSTLLANGYLVARHFYNRDNKKDSVINRIVIYKDSVITKGLLPLNSFGGPDANTFTLATSQMNLLRSEQDTVVYLSDYNEQVIYRVTKDTATTFLRFIFPLAQTVPLNAMRDSIGKQRPWEYFIKHPNYISSIGNTAMIGNYLVFRLNTFSKPATMIMNLKTGNMIQLEKVSTDSSSYFLPFATGNDWNNEGITQIDSGYLYCAAAASLMFSALESNTAYRQVTYPDHLKQFFKKGKSSDNPVLIRFKLKDNL</sequence>
<dbReference type="OrthoDB" id="828283at2"/>
<name>A0A1M6Y2Y7_9BACT</name>
<dbReference type="RefSeq" id="WP_073078734.1">
    <property type="nucleotide sequence ID" value="NZ_FRBL01000002.1"/>
</dbReference>
<dbReference type="STRING" id="1419482.SAMN05444266_102128"/>